<feature type="region of interest" description="Disordered" evidence="1">
    <location>
        <begin position="251"/>
        <end position="270"/>
    </location>
</feature>
<gene>
    <name evidence="2" type="ORF">CYLTODRAFT_486190</name>
</gene>
<sequence>MLSFFSSLISSRMPEPEVALHPDASEPPRMFAMIPHTGARIVRDEDLAHFAYRWSQPCLHVQSVALQSMLRESDWPQLPTLERDRGSRKLVKVYSFDVQYGVIQWTNELFRRRSASVQIHVSENTGESPHLCVEVPQREAALQKWQSDPSYLIRNLLSVSDILEILETYVLPGVCTVVHELTRLDDREPIPKFYPEFPKMHTPNAPWTILNLKNCMHILYVDPSQFSKEDMARLTCQARANENTTFRNGELDRFYPDAQPDPHNKGKGRAGRADITRELWAVLYDACLPPTGGAFAVTNYTYWQFGYFEEDRSCAHITLPVKATIDCCLDMDGTPDYQHLDGPNALQILSFWVASALGRTAFDFT</sequence>
<proteinExistence type="predicted"/>
<organism evidence="2 3">
    <name type="scientific">Cylindrobasidium torrendii FP15055 ss-10</name>
    <dbReference type="NCBI Taxonomy" id="1314674"/>
    <lineage>
        <taxon>Eukaryota</taxon>
        <taxon>Fungi</taxon>
        <taxon>Dikarya</taxon>
        <taxon>Basidiomycota</taxon>
        <taxon>Agaricomycotina</taxon>
        <taxon>Agaricomycetes</taxon>
        <taxon>Agaricomycetidae</taxon>
        <taxon>Agaricales</taxon>
        <taxon>Marasmiineae</taxon>
        <taxon>Physalacriaceae</taxon>
        <taxon>Cylindrobasidium</taxon>
    </lineage>
</organism>
<accession>A0A0D7BPP7</accession>
<evidence type="ECO:0000313" key="2">
    <source>
        <dbReference type="EMBL" id="KIY72533.1"/>
    </source>
</evidence>
<name>A0A0D7BPP7_9AGAR</name>
<protein>
    <submittedName>
        <fullName evidence="2">Uncharacterized protein</fullName>
    </submittedName>
</protein>
<dbReference type="OrthoDB" id="2997350at2759"/>
<dbReference type="Proteomes" id="UP000054007">
    <property type="component" value="Unassembled WGS sequence"/>
</dbReference>
<dbReference type="AlphaFoldDB" id="A0A0D7BPP7"/>
<feature type="compositionally biased region" description="Basic and acidic residues" evidence="1">
    <location>
        <begin position="251"/>
        <end position="264"/>
    </location>
</feature>
<evidence type="ECO:0000256" key="1">
    <source>
        <dbReference type="SAM" id="MobiDB-lite"/>
    </source>
</evidence>
<keyword evidence="3" id="KW-1185">Reference proteome</keyword>
<dbReference type="EMBL" id="KN880442">
    <property type="protein sequence ID" value="KIY72533.1"/>
    <property type="molecule type" value="Genomic_DNA"/>
</dbReference>
<evidence type="ECO:0000313" key="3">
    <source>
        <dbReference type="Proteomes" id="UP000054007"/>
    </source>
</evidence>
<reference evidence="2 3" key="1">
    <citation type="journal article" date="2015" name="Fungal Genet. Biol.">
        <title>Evolution of novel wood decay mechanisms in Agaricales revealed by the genome sequences of Fistulina hepatica and Cylindrobasidium torrendii.</title>
        <authorList>
            <person name="Floudas D."/>
            <person name="Held B.W."/>
            <person name="Riley R."/>
            <person name="Nagy L.G."/>
            <person name="Koehler G."/>
            <person name="Ransdell A.S."/>
            <person name="Younus H."/>
            <person name="Chow J."/>
            <person name="Chiniquy J."/>
            <person name="Lipzen A."/>
            <person name="Tritt A."/>
            <person name="Sun H."/>
            <person name="Haridas S."/>
            <person name="LaButti K."/>
            <person name="Ohm R.A."/>
            <person name="Kues U."/>
            <person name="Blanchette R.A."/>
            <person name="Grigoriev I.V."/>
            <person name="Minto R.E."/>
            <person name="Hibbett D.S."/>
        </authorList>
    </citation>
    <scope>NUCLEOTIDE SEQUENCE [LARGE SCALE GENOMIC DNA]</scope>
    <source>
        <strain evidence="2 3">FP15055 ss-10</strain>
    </source>
</reference>